<feature type="transmembrane region" description="Helical" evidence="6">
    <location>
        <begin position="133"/>
        <end position="152"/>
    </location>
</feature>
<dbReference type="PANTHER" id="PTHR16172:SF2">
    <property type="entry name" value="MAJOR FACILITATOR SUPERFAMILY DOMAIN-CONTAINING PROTEIN 6"/>
    <property type="match status" value="1"/>
</dbReference>
<reference evidence="8" key="1">
    <citation type="submission" date="2025-08" db="UniProtKB">
        <authorList>
            <consortium name="Ensembl"/>
        </authorList>
    </citation>
    <scope>IDENTIFICATION</scope>
</reference>
<feature type="transmembrane region" description="Helical" evidence="6">
    <location>
        <begin position="265"/>
        <end position="287"/>
    </location>
</feature>
<feature type="transmembrane region" description="Helical" evidence="6">
    <location>
        <begin position="73"/>
        <end position="93"/>
    </location>
</feature>
<feature type="domain" description="Major facilitator superfamily associated" evidence="7">
    <location>
        <begin position="72"/>
        <end position="583"/>
    </location>
</feature>
<dbReference type="Pfam" id="PF12832">
    <property type="entry name" value="MFS_1_like"/>
    <property type="match status" value="1"/>
</dbReference>
<organism evidence="8 9">
    <name type="scientific">Mola mola</name>
    <name type="common">Ocean sunfish</name>
    <name type="synonym">Tetraodon mola</name>
    <dbReference type="NCBI Taxonomy" id="94237"/>
    <lineage>
        <taxon>Eukaryota</taxon>
        <taxon>Metazoa</taxon>
        <taxon>Chordata</taxon>
        <taxon>Craniata</taxon>
        <taxon>Vertebrata</taxon>
        <taxon>Euteleostomi</taxon>
        <taxon>Actinopterygii</taxon>
        <taxon>Neopterygii</taxon>
        <taxon>Teleostei</taxon>
        <taxon>Neoteleostei</taxon>
        <taxon>Acanthomorphata</taxon>
        <taxon>Eupercaria</taxon>
        <taxon>Tetraodontiformes</taxon>
        <taxon>Molidae</taxon>
        <taxon>Mola</taxon>
    </lineage>
</organism>
<feature type="transmembrane region" description="Helical" evidence="6">
    <location>
        <begin position="350"/>
        <end position="371"/>
    </location>
</feature>
<dbReference type="InterPro" id="IPR051717">
    <property type="entry name" value="MFS_MFSD6"/>
</dbReference>
<keyword evidence="3 6" id="KW-0812">Transmembrane</keyword>
<proteinExistence type="inferred from homology"/>
<evidence type="ECO:0000256" key="1">
    <source>
        <dbReference type="ARBA" id="ARBA00004141"/>
    </source>
</evidence>
<evidence type="ECO:0000256" key="3">
    <source>
        <dbReference type="ARBA" id="ARBA00022692"/>
    </source>
</evidence>
<dbReference type="InterPro" id="IPR036259">
    <property type="entry name" value="MFS_trans_sf"/>
</dbReference>
<sequence length="758" mass="83562">MAADDKVAILTDDEEEQKRKYVLAEPFNTLSLEAPAPASVAPPDQPPTSQPDSINCCKRMCLRINRTLLVSKVFYFFFYAAYGSLHPLLAVYYKQLGLSASRSGLLVGIRYFIEFCSAPFWGVVADRFKKGKAVLLFSVFCWLVFNSGIGFVKPAEMKCVEEGTVPPTMPAVPDGNVTLPNNSTNHTRSQRSIADLLGLHQFLDSYLMQLPRHERSVDVKVTSAPGNGTEFLQNTTITPTTTTSAAPTAPKEYEIFYNKDQVEKIFLLILLVIIVGEFFSAPAITIVDTVTLQYLEKARDRYGLQRMWGSLGWGVAMLLVGIWIDHTHLEVTIDGIGCVVPDFRMHNYQIAFIVFGVLMGVALIVATQFYFEKGVSYQQELPEGVVTEADGPRALPASDSSEQTPISPLEEFHYSDLIKLLCSVRYSSVLFVAWFMGFGYGFVFTFLYWHLEDLKGTTTLFGVCSVLSHISELAAYFTSHKFIELVGHVRVLYIGLACNTARYLYISYLQNAWTVLPMEVLQGVSHASVWAACISYLSGAVPPALRTSAQGILQGLHLGLGRGCGAMVGGVLVNCFGAAETFRGIGMSSLVILLIFSFIQFLSRDTEDKEDKILAENIPVPSSPVPIATIDLVQSQSAISSPAPARQAAAGSVRKTKYQEEQEDVAKPAWMLSGAPWVTIAFAIVQIREMMTVMKSRGPPPGNPTLPVSWSQSEAHVLAKIRGSIVVVNMIKMLIIVEKSNRLFICSSWFQSLTLQSN</sequence>
<keyword evidence="4 6" id="KW-1133">Transmembrane helix</keyword>
<dbReference type="InterPro" id="IPR024989">
    <property type="entry name" value="MFS_assoc_dom"/>
</dbReference>
<dbReference type="PANTHER" id="PTHR16172">
    <property type="entry name" value="MAJOR FACILITATOR SUPERFAMILY DOMAIN-CONTAINING PROTEIN 6-LIKE"/>
    <property type="match status" value="1"/>
</dbReference>
<dbReference type="AlphaFoldDB" id="A0A3Q3WUU6"/>
<dbReference type="STRING" id="94237.ENSMMOP00000013074"/>
<reference evidence="8" key="2">
    <citation type="submission" date="2025-09" db="UniProtKB">
        <authorList>
            <consortium name="Ensembl"/>
        </authorList>
    </citation>
    <scope>IDENTIFICATION</scope>
</reference>
<dbReference type="CDD" id="cd17335">
    <property type="entry name" value="MFS_MFSD6"/>
    <property type="match status" value="1"/>
</dbReference>
<evidence type="ECO:0000259" key="7">
    <source>
        <dbReference type="Pfam" id="PF12832"/>
    </source>
</evidence>
<comment type="subcellular location">
    <subcellularLocation>
        <location evidence="1">Membrane</location>
        <topology evidence="1">Multi-pass membrane protein</topology>
    </subcellularLocation>
</comment>
<dbReference type="Ensembl" id="ENSMMOT00000013286.1">
    <property type="protein sequence ID" value="ENSMMOP00000013074.1"/>
    <property type="gene ID" value="ENSMMOG00000010042.1"/>
</dbReference>
<accession>A0A3Q3WUU6</accession>
<protein>
    <recommendedName>
        <fullName evidence="7">Major facilitator superfamily associated domain-containing protein</fullName>
    </recommendedName>
</protein>
<evidence type="ECO:0000256" key="5">
    <source>
        <dbReference type="ARBA" id="ARBA00023136"/>
    </source>
</evidence>
<evidence type="ECO:0000256" key="2">
    <source>
        <dbReference type="ARBA" id="ARBA00005241"/>
    </source>
</evidence>
<dbReference type="GO" id="GO:0005886">
    <property type="term" value="C:plasma membrane"/>
    <property type="evidence" value="ECO:0007669"/>
    <property type="project" value="TreeGrafter"/>
</dbReference>
<dbReference type="Proteomes" id="UP000261620">
    <property type="component" value="Unplaced"/>
</dbReference>
<feature type="transmembrane region" description="Helical" evidence="6">
    <location>
        <begin position="307"/>
        <end position="324"/>
    </location>
</feature>
<evidence type="ECO:0000313" key="9">
    <source>
        <dbReference type="Proteomes" id="UP000261620"/>
    </source>
</evidence>
<evidence type="ECO:0000256" key="6">
    <source>
        <dbReference type="SAM" id="Phobius"/>
    </source>
</evidence>
<evidence type="ECO:0000256" key="4">
    <source>
        <dbReference type="ARBA" id="ARBA00022989"/>
    </source>
</evidence>
<dbReference type="Gene3D" id="1.20.1250.20">
    <property type="entry name" value="MFS general substrate transporter like domains"/>
    <property type="match status" value="3"/>
</dbReference>
<feature type="transmembrane region" description="Helical" evidence="6">
    <location>
        <begin position="429"/>
        <end position="451"/>
    </location>
</feature>
<dbReference type="OMA" id="AEMKCEE"/>
<comment type="similarity">
    <text evidence="2">Belongs to the major facilitator superfamily. MFSD6 family.</text>
</comment>
<keyword evidence="5 6" id="KW-0472">Membrane</keyword>
<dbReference type="GO" id="GO:0042590">
    <property type="term" value="P:antigen processing and presentation of exogenous peptide antigen via MHC class I"/>
    <property type="evidence" value="ECO:0007669"/>
    <property type="project" value="TreeGrafter"/>
</dbReference>
<name>A0A3Q3WUU6_MOLML</name>
<evidence type="ECO:0000313" key="8">
    <source>
        <dbReference type="Ensembl" id="ENSMMOP00000013074.1"/>
    </source>
</evidence>
<dbReference type="SUPFAM" id="SSF103473">
    <property type="entry name" value="MFS general substrate transporter"/>
    <property type="match status" value="1"/>
</dbReference>
<feature type="transmembrane region" description="Helical" evidence="6">
    <location>
        <begin position="105"/>
        <end position="124"/>
    </location>
</feature>
<keyword evidence="9" id="KW-1185">Reference proteome</keyword>